<comment type="caution">
    <text evidence="4">The sequence shown here is derived from an EMBL/GenBank/DDBJ whole genome shotgun (WGS) entry which is preliminary data.</text>
</comment>
<name>A0AAV9PY53_9PEZI</name>
<dbReference type="Pfam" id="PF11951">
    <property type="entry name" value="Fungal_trans_2"/>
    <property type="match status" value="1"/>
</dbReference>
<dbReference type="GO" id="GO:0045944">
    <property type="term" value="P:positive regulation of transcription by RNA polymerase II"/>
    <property type="evidence" value="ECO:0007669"/>
    <property type="project" value="TreeGrafter"/>
</dbReference>
<reference evidence="4 5" key="1">
    <citation type="submission" date="2023-06" db="EMBL/GenBank/DDBJ databases">
        <title>Black Yeasts Isolated from many extreme environments.</title>
        <authorList>
            <person name="Coleine C."/>
            <person name="Stajich J.E."/>
            <person name="Selbmann L."/>
        </authorList>
    </citation>
    <scope>NUCLEOTIDE SEQUENCE [LARGE SCALE GENOMIC DNA]</scope>
    <source>
        <strain evidence="4 5">CCFEE 5887</strain>
    </source>
</reference>
<evidence type="ECO:0008006" key="6">
    <source>
        <dbReference type="Google" id="ProtNLM"/>
    </source>
</evidence>
<feature type="compositionally biased region" description="Low complexity" evidence="3">
    <location>
        <begin position="215"/>
        <end position="228"/>
    </location>
</feature>
<evidence type="ECO:0000256" key="1">
    <source>
        <dbReference type="ARBA" id="ARBA00004123"/>
    </source>
</evidence>
<feature type="compositionally biased region" description="Polar residues" evidence="3">
    <location>
        <begin position="1"/>
        <end position="10"/>
    </location>
</feature>
<dbReference type="PANTHER" id="PTHR37534">
    <property type="entry name" value="TRANSCRIPTIONAL ACTIVATOR PROTEIN UGA3"/>
    <property type="match status" value="1"/>
</dbReference>
<proteinExistence type="predicted"/>
<dbReference type="GO" id="GO:0005634">
    <property type="term" value="C:nucleus"/>
    <property type="evidence" value="ECO:0007669"/>
    <property type="project" value="UniProtKB-SubCell"/>
</dbReference>
<dbReference type="EMBL" id="JAXLQG010000023">
    <property type="protein sequence ID" value="KAK5529181.1"/>
    <property type="molecule type" value="Genomic_DNA"/>
</dbReference>
<evidence type="ECO:0000313" key="5">
    <source>
        <dbReference type="Proteomes" id="UP001345827"/>
    </source>
</evidence>
<feature type="region of interest" description="Disordered" evidence="3">
    <location>
        <begin position="1"/>
        <end position="26"/>
    </location>
</feature>
<feature type="region of interest" description="Disordered" evidence="3">
    <location>
        <begin position="104"/>
        <end position="177"/>
    </location>
</feature>
<organism evidence="4 5">
    <name type="scientific">Vermiconidia calcicola</name>
    <dbReference type="NCBI Taxonomy" id="1690605"/>
    <lineage>
        <taxon>Eukaryota</taxon>
        <taxon>Fungi</taxon>
        <taxon>Dikarya</taxon>
        <taxon>Ascomycota</taxon>
        <taxon>Pezizomycotina</taxon>
        <taxon>Dothideomycetes</taxon>
        <taxon>Dothideomycetidae</taxon>
        <taxon>Mycosphaerellales</taxon>
        <taxon>Extremaceae</taxon>
        <taxon>Vermiconidia</taxon>
    </lineage>
</organism>
<sequence>MAAATTTRSYSPGGAGAGTSTNTPDVKYRRTNSLAFAKSDCHTCSSLGARSRCDRQRPRCTPCQDAGILCQGYSITLTWHQSHSVANKPPKVKSALALAITNTHTHTHTHEAGGDVRGDGRGYDDDHHHHRGDGDGDRDGSDSRLACGGDSGDKTDEQAQQSKSALACNESSSSSSFVDLGRANKRHKKFMFVAARPPKRRKKSLSHQSIEGGDVTATATSRRRSSTVTSAKGLGRVVAADAEGEAYTKMPLPLPLPLQLHQSRSLQGSSKIAEDRTDLTTSHQEEVHMPLLPSPSADIVDIDMMPPLIEDDPSSSVAWHQQDLNWISPPCQQPSENIDFESLEQCLEIQRRPHLNTASPSSYAAAADVSLGFARNLWDEDTDEQSQSPCSAAYSMAASDLFAQDMTMISIPQMCYSDLTDKFYGLLDMYDQEFCKYPITNDFSVNPYRYRPETTRGSQHLLHAIVALSCHFTLRSSTQSQPPADAVDHKNTALVLYQGALSKKDTYVHGLSLLDTAMALWQFEATLSALNIWRTHLGDAYSLLELCGGIPRWSTGIKANIQVAMFLWWDAMVSLLCREECVFPYSYFEAVLKAEGRQHWTFYELNGCPRELLVPMMQLCNLAAREAKESCNDTGTGTSTTSSSETVAGLVAEIELSIRRYEYQGGGLSDLVFEGMDADEEAMHIERDRYHCCEAFRYSLLIYILRIFTIRRAADVRERKRVRARLSFLSRMGLEHVHACRASHLIQKQVLFPVFVAGAESRDPVHRGLVREYCERWYGRFGYQMYTTAHDVLRAVWAEQDAGNEEYWWGDELDSRRAVEGVFVQFCFG</sequence>
<dbReference type="InterPro" id="IPR021858">
    <property type="entry name" value="Fun_TF"/>
</dbReference>
<feature type="compositionally biased region" description="Basic and acidic residues" evidence="3">
    <location>
        <begin position="108"/>
        <end position="142"/>
    </location>
</feature>
<evidence type="ECO:0000256" key="2">
    <source>
        <dbReference type="ARBA" id="ARBA00023242"/>
    </source>
</evidence>
<dbReference type="Proteomes" id="UP001345827">
    <property type="component" value="Unassembled WGS sequence"/>
</dbReference>
<dbReference type="GO" id="GO:0000976">
    <property type="term" value="F:transcription cis-regulatory region binding"/>
    <property type="evidence" value="ECO:0007669"/>
    <property type="project" value="TreeGrafter"/>
</dbReference>
<keyword evidence="5" id="KW-1185">Reference proteome</keyword>
<protein>
    <recommendedName>
        <fullName evidence="6">Zn(2)-C6 fungal-type domain-containing protein</fullName>
    </recommendedName>
</protein>
<gene>
    <name evidence="4" type="ORF">LTR25_009918</name>
</gene>
<evidence type="ECO:0000256" key="3">
    <source>
        <dbReference type="SAM" id="MobiDB-lite"/>
    </source>
</evidence>
<feature type="region of interest" description="Disordered" evidence="3">
    <location>
        <begin position="190"/>
        <end position="228"/>
    </location>
</feature>
<keyword evidence="2" id="KW-0539">Nucleus</keyword>
<dbReference type="AlphaFoldDB" id="A0AAV9PY53"/>
<comment type="subcellular location">
    <subcellularLocation>
        <location evidence="1">Nucleus</location>
    </subcellularLocation>
</comment>
<evidence type="ECO:0000313" key="4">
    <source>
        <dbReference type="EMBL" id="KAK5529181.1"/>
    </source>
</evidence>
<accession>A0AAV9PY53</accession>
<dbReference type="PANTHER" id="PTHR37534:SF51">
    <property type="entry name" value="ACRIFLAVINE SENSITIVITY CONTROL PROTEIN ACR-2"/>
    <property type="match status" value="1"/>
</dbReference>
<dbReference type="GO" id="GO:0003700">
    <property type="term" value="F:DNA-binding transcription factor activity"/>
    <property type="evidence" value="ECO:0007669"/>
    <property type="project" value="TreeGrafter"/>
</dbReference>